<dbReference type="AlphaFoldDB" id="A0A2J5HQ91"/>
<evidence type="ECO:0000256" key="2">
    <source>
        <dbReference type="SAM" id="Phobius"/>
    </source>
</evidence>
<evidence type="ECO:0000313" key="4">
    <source>
        <dbReference type="EMBL" id="PLN79435.1"/>
    </source>
</evidence>
<keyword evidence="5" id="KW-1185">Reference proteome</keyword>
<feature type="signal peptide" evidence="3">
    <location>
        <begin position="1"/>
        <end position="18"/>
    </location>
</feature>
<feature type="compositionally biased region" description="Low complexity" evidence="1">
    <location>
        <begin position="322"/>
        <end position="344"/>
    </location>
</feature>
<evidence type="ECO:0000256" key="1">
    <source>
        <dbReference type="SAM" id="MobiDB-lite"/>
    </source>
</evidence>
<keyword evidence="3" id="KW-0732">Signal</keyword>
<dbReference type="EMBL" id="KZ559560">
    <property type="protein sequence ID" value="PLN79435.1"/>
    <property type="molecule type" value="Genomic_DNA"/>
</dbReference>
<keyword evidence="2" id="KW-1133">Transmembrane helix</keyword>
<protein>
    <recommendedName>
        <fullName evidence="6">Mid2 domain-containing protein</fullName>
    </recommendedName>
</protein>
<gene>
    <name evidence="4" type="ORF">BDW42DRAFT_172797</name>
</gene>
<reference evidence="5" key="1">
    <citation type="submission" date="2017-12" db="EMBL/GenBank/DDBJ databases">
        <authorList>
            <consortium name="DOE Joint Genome Institute"/>
            <person name="Mondo S.J."/>
            <person name="Kjaerbolling I."/>
            <person name="Vesth T.C."/>
            <person name="Frisvad J.C."/>
            <person name="Nybo J.L."/>
            <person name="Theobald S."/>
            <person name="Kuo A."/>
            <person name="Bowyer P."/>
            <person name="Matsuda Y."/>
            <person name="Lyhne E.K."/>
            <person name="Kogle M.E."/>
            <person name="Clum A."/>
            <person name="Lipzen A."/>
            <person name="Salamov A."/>
            <person name="Ngan C.Y."/>
            <person name="Daum C."/>
            <person name="Chiniquy J."/>
            <person name="Barry K."/>
            <person name="LaButti K."/>
            <person name="Haridas S."/>
            <person name="Simmons B.A."/>
            <person name="Magnuson J.K."/>
            <person name="Mortensen U.H."/>
            <person name="Larsen T.O."/>
            <person name="Grigoriev I.V."/>
            <person name="Baker S.E."/>
            <person name="Andersen M.R."/>
            <person name="Nordberg H.P."/>
            <person name="Cantor M.N."/>
            <person name="Hua S.X."/>
        </authorList>
    </citation>
    <scope>NUCLEOTIDE SEQUENCE [LARGE SCALE GENOMIC DNA]</scope>
    <source>
        <strain evidence="5">IBT 19404</strain>
    </source>
</reference>
<feature type="chain" id="PRO_5014427927" description="Mid2 domain-containing protein" evidence="3">
    <location>
        <begin position="19"/>
        <end position="416"/>
    </location>
</feature>
<feature type="region of interest" description="Disordered" evidence="1">
    <location>
        <begin position="106"/>
        <end position="125"/>
    </location>
</feature>
<feature type="compositionally biased region" description="Polar residues" evidence="1">
    <location>
        <begin position="345"/>
        <end position="358"/>
    </location>
</feature>
<sequence>MRLFIVLTIVPLIPLALSLPSTVRPTNESVLLKFLSFTNRRFLSLISPNVWMKRHVNVGNRSDLIEDYLPQQTRVIDSIEPDLDFADNVYPLISIKTGSVENATGRDSVTKSLKRANPPPSTSLNGSDRIPNLAAAIIVTTFAALGLIFVLVLGVIKCRRYLTRRQRKKKGDLALKYSATCSSDANSSWKMTASRESLMFDAKPSSSVRYLVEHDGDAVTRVFQTSSTNALSTKAGDPSKRLSTPGWLPEREHRVSTGKPIVVPSSLKHISSLKAVPMAEDANDSSHVIDIQSTGFGGSPLLETPSFASDTLSPITTMTATSSTLTNQSKATSSVPAASPSISPLTLQPTKSPLTPVSSYGAKTGDATSNTKSQDGGKRRPTSLFAIAFDSSTLFGLPPIEQTTSLLADFQDGYKT</sequence>
<feature type="region of interest" description="Disordered" evidence="1">
    <location>
        <begin position="230"/>
        <end position="255"/>
    </location>
</feature>
<accession>A0A2J5HQ91</accession>
<evidence type="ECO:0008006" key="6">
    <source>
        <dbReference type="Google" id="ProtNLM"/>
    </source>
</evidence>
<dbReference type="OrthoDB" id="4501674at2759"/>
<dbReference type="Proteomes" id="UP000235023">
    <property type="component" value="Unassembled WGS sequence"/>
</dbReference>
<organism evidence="4 5">
    <name type="scientific">Aspergillus taichungensis</name>
    <dbReference type="NCBI Taxonomy" id="482145"/>
    <lineage>
        <taxon>Eukaryota</taxon>
        <taxon>Fungi</taxon>
        <taxon>Dikarya</taxon>
        <taxon>Ascomycota</taxon>
        <taxon>Pezizomycotina</taxon>
        <taxon>Eurotiomycetes</taxon>
        <taxon>Eurotiomycetidae</taxon>
        <taxon>Eurotiales</taxon>
        <taxon>Aspergillaceae</taxon>
        <taxon>Aspergillus</taxon>
        <taxon>Aspergillus subgen. Circumdati</taxon>
    </lineage>
</organism>
<name>A0A2J5HQ91_9EURO</name>
<evidence type="ECO:0000256" key="3">
    <source>
        <dbReference type="SAM" id="SignalP"/>
    </source>
</evidence>
<keyword evidence="2" id="KW-0472">Membrane</keyword>
<feature type="region of interest" description="Disordered" evidence="1">
    <location>
        <begin position="322"/>
        <end position="379"/>
    </location>
</feature>
<keyword evidence="2" id="KW-0812">Transmembrane</keyword>
<evidence type="ECO:0000313" key="5">
    <source>
        <dbReference type="Proteomes" id="UP000235023"/>
    </source>
</evidence>
<proteinExistence type="predicted"/>
<feature type="transmembrane region" description="Helical" evidence="2">
    <location>
        <begin position="133"/>
        <end position="156"/>
    </location>
</feature>